<name>G7E3M5_MIXOS</name>
<feature type="signal peptide" evidence="2">
    <location>
        <begin position="1"/>
        <end position="18"/>
    </location>
</feature>
<keyword evidence="2" id="KW-0732">Signal</keyword>
<feature type="compositionally biased region" description="Low complexity" evidence="1">
    <location>
        <begin position="222"/>
        <end position="320"/>
    </location>
</feature>
<evidence type="ECO:0000313" key="3">
    <source>
        <dbReference type="EMBL" id="GAA97435.1"/>
    </source>
</evidence>
<reference evidence="3 4" key="2">
    <citation type="journal article" date="2012" name="Open Biol.">
        <title>Characteristics of nucleosomes and linker DNA regions on the genome of the basidiomycete Mixia osmundae revealed by mono- and dinucleosome mapping.</title>
        <authorList>
            <person name="Nishida H."/>
            <person name="Kondo S."/>
            <person name="Matsumoto T."/>
            <person name="Suzuki Y."/>
            <person name="Yoshikawa H."/>
            <person name="Taylor T.D."/>
            <person name="Sugiyama J."/>
        </authorList>
    </citation>
    <scope>NUCLEOTIDE SEQUENCE [LARGE SCALE GENOMIC DNA]</scope>
    <source>
        <strain evidence="4">CBS 9802 / IAM 14324 / JCM 22182 / KY 12970</strain>
    </source>
</reference>
<dbReference type="InParanoid" id="G7E3M5"/>
<evidence type="ECO:0000256" key="1">
    <source>
        <dbReference type="SAM" id="MobiDB-lite"/>
    </source>
</evidence>
<feature type="chain" id="PRO_5009955711" description="Ricin B lectin domain-containing protein" evidence="2">
    <location>
        <begin position="19"/>
        <end position="441"/>
    </location>
</feature>
<organism evidence="3 4">
    <name type="scientific">Mixia osmundae (strain CBS 9802 / IAM 14324 / JCM 22182 / KY 12970)</name>
    <dbReference type="NCBI Taxonomy" id="764103"/>
    <lineage>
        <taxon>Eukaryota</taxon>
        <taxon>Fungi</taxon>
        <taxon>Dikarya</taxon>
        <taxon>Basidiomycota</taxon>
        <taxon>Pucciniomycotina</taxon>
        <taxon>Mixiomycetes</taxon>
        <taxon>Mixiales</taxon>
        <taxon>Mixiaceae</taxon>
        <taxon>Mixia</taxon>
    </lineage>
</organism>
<proteinExistence type="predicted"/>
<feature type="compositionally biased region" description="Low complexity" evidence="1">
    <location>
        <begin position="154"/>
        <end position="214"/>
    </location>
</feature>
<gene>
    <name evidence="3" type="primary">Mo04113</name>
    <name evidence="3" type="ORF">E5Q_04113</name>
</gene>
<keyword evidence="4" id="KW-1185">Reference proteome</keyword>
<dbReference type="AlphaFoldDB" id="G7E3M5"/>
<evidence type="ECO:0000313" key="4">
    <source>
        <dbReference type="Proteomes" id="UP000009131"/>
    </source>
</evidence>
<feature type="compositionally biased region" description="Polar residues" evidence="1">
    <location>
        <begin position="336"/>
        <end position="349"/>
    </location>
</feature>
<feature type="region of interest" description="Disordered" evidence="1">
    <location>
        <begin position="154"/>
        <end position="320"/>
    </location>
</feature>
<dbReference type="STRING" id="764103.G7E3M5"/>
<evidence type="ECO:0000256" key="2">
    <source>
        <dbReference type="SAM" id="SignalP"/>
    </source>
</evidence>
<sequence>MQLRSVALALASLSLARAATFKNAANAAALVARSYNFPDGNYTVTAVGTGDQIVFARDGGNNDVFPSTDIPGTSIGLQANTNLSNPVQWTRMQFMNSNLKCGSAQWNSTLGLDMYFVAYGCQVGTPMLVGGLEKTKQWYLFVPVNSSVPTIYPSTTSAETSSPTSSASSSVASSMSSSSTPSSSASSSSASSSSMSSSSLSSLPGTSTLAPSSSGNAKLPVTSSTKASTSSKASSSSSSKASSTSSSISKTSSSSLSKASSASSPLGSSMTSKSSAASSSTAKVSSSTSKASATSSKASSTVSRASALTSKSSTATSKSSIAMSSASTSVNVTSKASGVFSSNPTQPSGNPKMALRDPNPTLDRIIGRDSSSSQHVLSLGKRDSARQAYYIIVVDHLPDMATKALSDCTAIAATMQISVCIVPFVEGAYVQQWYIDPFGTV</sequence>
<evidence type="ECO:0008006" key="5">
    <source>
        <dbReference type="Google" id="ProtNLM"/>
    </source>
</evidence>
<dbReference type="EMBL" id="BABT02000119">
    <property type="protein sequence ID" value="GAA97435.1"/>
    <property type="molecule type" value="Genomic_DNA"/>
</dbReference>
<dbReference type="HOGENOM" id="CLU_621256_0_0_1"/>
<feature type="region of interest" description="Disordered" evidence="1">
    <location>
        <begin position="336"/>
        <end position="363"/>
    </location>
</feature>
<dbReference type="OrthoDB" id="2501520at2759"/>
<comment type="caution">
    <text evidence="3">The sequence shown here is derived from an EMBL/GenBank/DDBJ whole genome shotgun (WGS) entry which is preliminary data.</text>
</comment>
<accession>G7E3M5</accession>
<reference evidence="3 4" key="1">
    <citation type="journal article" date="2011" name="J. Gen. Appl. Microbiol.">
        <title>Draft genome sequencing of the enigmatic basidiomycete Mixia osmundae.</title>
        <authorList>
            <person name="Nishida H."/>
            <person name="Nagatsuka Y."/>
            <person name="Sugiyama J."/>
        </authorList>
    </citation>
    <scope>NUCLEOTIDE SEQUENCE [LARGE SCALE GENOMIC DNA]</scope>
    <source>
        <strain evidence="4">CBS 9802 / IAM 14324 / JCM 22182 / KY 12970</strain>
    </source>
</reference>
<protein>
    <recommendedName>
        <fullName evidence="5">Ricin B lectin domain-containing protein</fullName>
    </recommendedName>
</protein>
<dbReference type="Proteomes" id="UP000009131">
    <property type="component" value="Unassembled WGS sequence"/>
</dbReference>
<dbReference type="RefSeq" id="XP_014568014.1">
    <property type="nucleotide sequence ID" value="XM_014712528.1"/>
</dbReference>